<protein>
    <recommendedName>
        <fullName evidence="5">Snurportin-1</fullName>
    </recommendedName>
    <alternativeName>
        <fullName evidence="10">RNA U transporter 1</fullName>
    </alternativeName>
</protein>
<proteinExistence type="inferred from homology"/>
<feature type="domain" description="IBB" evidence="13">
    <location>
        <begin position="12"/>
        <end position="75"/>
    </location>
</feature>
<keyword evidence="14" id="KW-1185">Reference proteome</keyword>
<evidence type="ECO:0000256" key="9">
    <source>
        <dbReference type="ARBA" id="ARBA00023242"/>
    </source>
</evidence>
<evidence type="ECO:0000256" key="2">
    <source>
        <dbReference type="ARBA" id="ARBA00004123"/>
    </source>
</evidence>
<evidence type="ECO:0000256" key="11">
    <source>
        <dbReference type="PROSITE-ProRule" id="PRU00561"/>
    </source>
</evidence>
<reference evidence="15" key="1">
    <citation type="submission" date="2022-11" db="UniProtKB">
        <authorList>
            <consortium name="WormBaseParasite"/>
        </authorList>
    </citation>
    <scope>IDENTIFICATION</scope>
</reference>
<dbReference type="WBParaSite" id="ACRNAN_scaffold4945.g16689.t1">
    <property type="protein sequence ID" value="ACRNAN_scaffold4945.g16689.t1"/>
    <property type="gene ID" value="ACRNAN_scaffold4945.g16689"/>
</dbReference>
<evidence type="ECO:0000313" key="15">
    <source>
        <dbReference type="WBParaSite" id="ACRNAN_scaffold4945.g16689.t1"/>
    </source>
</evidence>
<evidence type="ECO:0000256" key="5">
    <source>
        <dbReference type="ARBA" id="ARBA00016034"/>
    </source>
</evidence>
<dbReference type="InterPro" id="IPR017336">
    <property type="entry name" value="Snurportin-1"/>
</dbReference>
<evidence type="ECO:0000256" key="4">
    <source>
        <dbReference type="ARBA" id="ARBA00007540"/>
    </source>
</evidence>
<keyword evidence="8" id="KW-0694">RNA-binding</keyword>
<dbReference type="InterPro" id="IPR002652">
    <property type="entry name" value="Importin-a_IBB"/>
</dbReference>
<dbReference type="GO" id="GO:0003723">
    <property type="term" value="F:RNA binding"/>
    <property type="evidence" value="ECO:0007669"/>
    <property type="project" value="UniProtKB-KW"/>
</dbReference>
<dbReference type="GO" id="GO:0006606">
    <property type="term" value="P:protein import into nucleus"/>
    <property type="evidence" value="ECO:0007669"/>
    <property type="project" value="InterPro"/>
</dbReference>
<evidence type="ECO:0000256" key="6">
    <source>
        <dbReference type="ARBA" id="ARBA00022448"/>
    </source>
</evidence>
<dbReference type="GO" id="GO:0005634">
    <property type="term" value="C:nucleus"/>
    <property type="evidence" value="ECO:0007669"/>
    <property type="project" value="UniProtKB-SubCell"/>
</dbReference>
<dbReference type="Proteomes" id="UP000887540">
    <property type="component" value="Unplaced"/>
</dbReference>
<accession>A0A914E0R4</accession>
<evidence type="ECO:0000256" key="1">
    <source>
        <dbReference type="ARBA" id="ARBA00003975"/>
    </source>
</evidence>
<dbReference type="GO" id="GO:0061015">
    <property type="term" value="P:snRNA import into nucleus"/>
    <property type="evidence" value="ECO:0007669"/>
    <property type="project" value="InterPro"/>
</dbReference>
<dbReference type="PANTHER" id="PTHR13403:SF6">
    <property type="entry name" value="SNURPORTIN-1"/>
    <property type="match status" value="1"/>
</dbReference>
<keyword evidence="9" id="KW-0539">Nucleus</keyword>
<evidence type="ECO:0000256" key="12">
    <source>
        <dbReference type="SAM" id="MobiDB-lite"/>
    </source>
</evidence>
<dbReference type="InterPro" id="IPR047857">
    <property type="entry name" value="Snurportin1_C"/>
</dbReference>
<organism evidence="14 15">
    <name type="scientific">Acrobeloides nanus</name>
    <dbReference type="NCBI Taxonomy" id="290746"/>
    <lineage>
        <taxon>Eukaryota</taxon>
        <taxon>Metazoa</taxon>
        <taxon>Ecdysozoa</taxon>
        <taxon>Nematoda</taxon>
        <taxon>Chromadorea</taxon>
        <taxon>Rhabditida</taxon>
        <taxon>Tylenchina</taxon>
        <taxon>Cephalobomorpha</taxon>
        <taxon>Cephaloboidea</taxon>
        <taxon>Cephalobidae</taxon>
        <taxon>Acrobeloides</taxon>
    </lineage>
</organism>
<dbReference type="Pfam" id="PF11538">
    <property type="entry name" value="Snurportin1"/>
    <property type="match status" value="1"/>
</dbReference>
<comment type="similarity">
    <text evidence="4">Belongs to the snurportin family.</text>
</comment>
<dbReference type="CDD" id="cd09232">
    <property type="entry name" value="Snurportin-1_C"/>
    <property type="match status" value="1"/>
</dbReference>
<dbReference type="InterPro" id="IPR024721">
    <property type="entry name" value="Snurportin-1_N"/>
</dbReference>
<dbReference type="SUPFAM" id="SSF56091">
    <property type="entry name" value="DNA ligase/mRNA capping enzyme, catalytic domain"/>
    <property type="match status" value="1"/>
</dbReference>
<feature type="region of interest" description="Disordered" evidence="12">
    <location>
        <begin position="20"/>
        <end position="53"/>
    </location>
</feature>
<evidence type="ECO:0000256" key="10">
    <source>
        <dbReference type="ARBA" id="ARBA00031454"/>
    </source>
</evidence>
<keyword evidence="6 11" id="KW-0813">Transport</keyword>
<evidence type="ECO:0000256" key="3">
    <source>
        <dbReference type="ARBA" id="ARBA00004496"/>
    </source>
</evidence>
<keyword evidence="7" id="KW-0963">Cytoplasm</keyword>
<evidence type="ECO:0000259" key="13">
    <source>
        <dbReference type="PROSITE" id="PS51214"/>
    </source>
</evidence>
<dbReference type="Pfam" id="PF21974">
    <property type="entry name" value="SPN1_m3Gcap_bd"/>
    <property type="match status" value="1"/>
</dbReference>
<dbReference type="GO" id="GO:0005737">
    <property type="term" value="C:cytoplasm"/>
    <property type="evidence" value="ECO:0007669"/>
    <property type="project" value="UniProtKB-SubCell"/>
</dbReference>
<name>A0A914E0R4_9BILA</name>
<comment type="function">
    <text evidence="1">Functions as an U snRNP-specific nuclear import adapter. Involved in the trimethylguanosine (m3G)-cap-dependent nuclear import of U snRNPs. Binds specifically to the terminal m3G-cap U snRNAs.</text>
</comment>
<dbReference type="PANTHER" id="PTHR13403">
    <property type="entry name" value="SNURPORTIN1 RNUT1 PROTEIN RNA, U TRANSPORTER 1"/>
    <property type="match status" value="1"/>
</dbReference>
<comment type="subcellular location">
    <subcellularLocation>
        <location evidence="3">Cytoplasm</location>
    </subcellularLocation>
    <subcellularLocation>
        <location evidence="2">Nucleus</location>
    </subcellularLocation>
</comment>
<evidence type="ECO:0000313" key="14">
    <source>
        <dbReference type="Proteomes" id="UP000887540"/>
    </source>
</evidence>
<evidence type="ECO:0000256" key="8">
    <source>
        <dbReference type="ARBA" id="ARBA00022884"/>
    </source>
</evidence>
<dbReference type="AlphaFoldDB" id="A0A914E0R4"/>
<dbReference type="Gene3D" id="3.30.470.30">
    <property type="entry name" value="DNA ligase/mRNA capping enzyme"/>
    <property type="match status" value="1"/>
</dbReference>
<sequence>MDDDLNNLIADFGSAGVSQLNQHQVHPRFREFKNENKEKEKQRQRRQDALERQKSAREDFVLKLRGLINSTPKKDTSPGVQRPRPNREFADQFMTSEWLVDIPEDFEEWVMVPCPSARRCLLVASNGVTTAYSKKGFVINQFPSHLPGGNYSQHKNSLTILDCFITERRHRESSSETSKTSENPKRIWVVDLICWNDLSFTESEFDCRQFMLKSRLEENGNLHEQSAKNPYAIVALPWCYCKKEAMTEMMNREFDFELDGVLFYHPKVLYIPGQNAMIGWLEPWMMPEILDVPIPERLQKPENRGENAKDYMARFESVNSQSMYIGGADRYTGRLNIQKDVEMNEQSDKSCALDLSNT</sequence>
<dbReference type="PROSITE" id="PS51214">
    <property type="entry name" value="IBB"/>
    <property type="match status" value="1"/>
</dbReference>
<feature type="compositionally biased region" description="Basic and acidic residues" evidence="12">
    <location>
        <begin position="28"/>
        <end position="53"/>
    </location>
</feature>
<dbReference type="GO" id="GO:0061608">
    <property type="term" value="F:nuclear import signal receptor activity"/>
    <property type="evidence" value="ECO:0007669"/>
    <property type="project" value="InterPro"/>
</dbReference>
<evidence type="ECO:0000256" key="7">
    <source>
        <dbReference type="ARBA" id="ARBA00022490"/>
    </source>
</evidence>